<protein>
    <submittedName>
        <fullName evidence="1">Uncharacterized protein</fullName>
    </submittedName>
</protein>
<dbReference type="PATRIC" id="fig|28125.4.peg.1376"/>
<dbReference type="Proteomes" id="UP000070093">
    <property type="component" value="Unassembled WGS sequence"/>
</dbReference>
<dbReference type="EMBL" id="LTAG01000072">
    <property type="protein sequence ID" value="KXO16451.1"/>
    <property type="molecule type" value="Genomic_DNA"/>
</dbReference>
<comment type="caution">
    <text evidence="1">The sequence shown here is derived from an EMBL/GenBank/DDBJ whole genome shotgun (WGS) entry which is preliminary data.</text>
</comment>
<evidence type="ECO:0000313" key="2">
    <source>
        <dbReference type="Proteomes" id="UP000070093"/>
    </source>
</evidence>
<evidence type="ECO:0000313" key="1">
    <source>
        <dbReference type="EMBL" id="KXO16451.1"/>
    </source>
</evidence>
<organism evidence="1 2">
    <name type="scientific">Prevotella bivia</name>
    <dbReference type="NCBI Taxonomy" id="28125"/>
    <lineage>
        <taxon>Bacteria</taxon>
        <taxon>Pseudomonadati</taxon>
        <taxon>Bacteroidota</taxon>
        <taxon>Bacteroidia</taxon>
        <taxon>Bacteroidales</taxon>
        <taxon>Prevotellaceae</taxon>
        <taxon>Prevotella</taxon>
    </lineage>
</organism>
<accession>A0A137SVG1</accession>
<dbReference type="AlphaFoldDB" id="A0A137SVG1"/>
<gene>
    <name evidence="1" type="ORF">HMPREF3202_01393</name>
</gene>
<reference evidence="1 2" key="1">
    <citation type="submission" date="2016-02" db="EMBL/GenBank/DDBJ databases">
        <authorList>
            <person name="Wen L."/>
            <person name="He K."/>
            <person name="Yang H."/>
        </authorList>
    </citation>
    <scope>NUCLEOTIDE SEQUENCE [LARGE SCALE GENOMIC DNA]</scope>
    <source>
        <strain evidence="1 2">GED7880</strain>
    </source>
</reference>
<sequence>HSSMRLAMHSNKLVTFFMTKDKRLRTTNDGKNPICNDSYIKM</sequence>
<dbReference type="STRING" id="28125.HMPREF3202_01393"/>
<name>A0A137SVG1_9BACT</name>
<feature type="non-terminal residue" evidence="1">
    <location>
        <position position="1"/>
    </location>
</feature>
<proteinExistence type="predicted"/>